<dbReference type="OrthoDB" id="4196515at2759"/>
<dbReference type="PANTHER" id="PTHR43979:SF1">
    <property type="entry name" value="PRE-MRNA-PROCESSING FACTOR 17"/>
    <property type="match status" value="1"/>
</dbReference>
<reference evidence="2" key="2">
    <citation type="journal article" date="2023" name="IMA Fungus">
        <title>Comparative genomic study of the Penicillium genus elucidates a diverse pangenome and 15 lateral gene transfer events.</title>
        <authorList>
            <person name="Petersen C."/>
            <person name="Sorensen T."/>
            <person name="Nielsen M.R."/>
            <person name="Sondergaard T.E."/>
            <person name="Sorensen J.L."/>
            <person name="Fitzpatrick D.A."/>
            <person name="Frisvad J.C."/>
            <person name="Nielsen K.L."/>
        </authorList>
    </citation>
    <scope>NUCLEOTIDE SEQUENCE</scope>
    <source>
        <strain evidence="2">IBT 19713</strain>
    </source>
</reference>
<feature type="region of interest" description="Disordered" evidence="1">
    <location>
        <begin position="146"/>
        <end position="174"/>
    </location>
</feature>
<dbReference type="RefSeq" id="XP_058328634.1">
    <property type="nucleotide sequence ID" value="XM_058475744.1"/>
</dbReference>
<evidence type="ECO:0000313" key="2">
    <source>
        <dbReference type="EMBL" id="KAJ5225223.1"/>
    </source>
</evidence>
<dbReference type="GeneID" id="83203047"/>
<dbReference type="AlphaFoldDB" id="A0A9W9NSP1"/>
<dbReference type="Proteomes" id="UP001150941">
    <property type="component" value="Unassembled WGS sequence"/>
</dbReference>
<gene>
    <name evidence="2" type="ORF">N7468_006448</name>
</gene>
<protein>
    <submittedName>
        <fullName evidence="2">Pre-mRNA-processing factor</fullName>
    </submittedName>
</protein>
<keyword evidence="3" id="KW-1185">Reference proteome</keyword>
<accession>A0A9W9NSP1</accession>
<evidence type="ECO:0000313" key="3">
    <source>
        <dbReference type="Proteomes" id="UP001150941"/>
    </source>
</evidence>
<sequence>MSGLPGAGYESVGDEAPTMPKSSLTTATTIVAAPEVNTEDHAHMQMTLANTSSNALTYNATYDDLMRPSQGPANPFKPADAGNGVKRKNVPAGFAEETAISEATFAAQHRTFQSLGYTRNPTRPDQFVGDVNKASQYGGRDVVQMKPTKEASAAWRAKRQKKGDSSIVEGKAPT</sequence>
<dbReference type="GO" id="GO:0071013">
    <property type="term" value="C:catalytic step 2 spliceosome"/>
    <property type="evidence" value="ECO:0007669"/>
    <property type="project" value="InterPro"/>
</dbReference>
<name>A0A9W9NSP1_9EURO</name>
<organism evidence="2 3">
    <name type="scientific">Penicillium chermesinum</name>
    <dbReference type="NCBI Taxonomy" id="63820"/>
    <lineage>
        <taxon>Eukaryota</taxon>
        <taxon>Fungi</taxon>
        <taxon>Dikarya</taxon>
        <taxon>Ascomycota</taxon>
        <taxon>Pezizomycotina</taxon>
        <taxon>Eurotiomycetes</taxon>
        <taxon>Eurotiomycetidae</taxon>
        <taxon>Eurotiales</taxon>
        <taxon>Aspergillaceae</taxon>
        <taxon>Penicillium</taxon>
    </lineage>
</organism>
<dbReference type="GO" id="GO:0000398">
    <property type="term" value="P:mRNA splicing, via spliceosome"/>
    <property type="evidence" value="ECO:0007669"/>
    <property type="project" value="InterPro"/>
</dbReference>
<dbReference type="EMBL" id="JAPQKS010000005">
    <property type="protein sequence ID" value="KAJ5225223.1"/>
    <property type="molecule type" value="Genomic_DNA"/>
</dbReference>
<evidence type="ECO:0000256" key="1">
    <source>
        <dbReference type="SAM" id="MobiDB-lite"/>
    </source>
</evidence>
<dbReference type="InterPro" id="IPR032847">
    <property type="entry name" value="PRPF17"/>
</dbReference>
<dbReference type="GO" id="GO:0003729">
    <property type="term" value="F:mRNA binding"/>
    <property type="evidence" value="ECO:0007669"/>
    <property type="project" value="TreeGrafter"/>
</dbReference>
<dbReference type="PANTHER" id="PTHR43979">
    <property type="entry name" value="PRE-MRNA-PROCESSING FACTOR 17"/>
    <property type="match status" value="1"/>
</dbReference>
<reference evidence="2" key="1">
    <citation type="submission" date="2022-11" db="EMBL/GenBank/DDBJ databases">
        <authorList>
            <person name="Petersen C."/>
        </authorList>
    </citation>
    <scope>NUCLEOTIDE SEQUENCE</scope>
    <source>
        <strain evidence="2">IBT 19713</strain>
    </source>
</reference>
<comment type="caution">
    <text evidence="2">The sequence shown here is derived from an EMBL/GenBank/DDBJ whole genome shotgun (WGS) entry which is preliminary data.</text>
</comment>
<feature type="region of interest" description="Disordered" evidence="1">
    <location>
        <begin position="1"/>
        <end position="22"/>
    </location>
</feature>
<proteinExistence type="predicted"/>